<gene>
    <name evidence="1" type="ORF">FSB_LOCUS36090</name>
</gene>
<reference evidence="1" key="1">
    <citation type="submission" date="2018-02" db="EMBL/GenBank/DDBJ databases">
        <authorList>
            <person name="Cohen D.B."/>
            <person name="Kent A.D."/>
        </authorList>
    </citation>
    <scope>NUCLEOTIDE SEQUENCE</scope>
</reference>
<sequence length="57" mass="5953">MMPSHSAEVMARFGRELAVGWVVVDLLVQLLMGGSRWRKGGSVVARGAFGGDGCSGC</sequence>
<dbReference type="AlphaFoldDB" id="A0A2N9H8K8"/>
<organism evidence="1">
    <name type="scientific">Fagus sylvatica</name>
    <name type="common">Beechnut</name>
    <dbReference type="NCBI Taxonomy" id="28930"/>
    <lineage>
        <taxon>Eukaryota</taxon>
        <taxon>Viridiplantae</taxon>
        <taxon>Streptophyta</taxon>
        <taxon>Embryophyta</taxon>
        <taxon>Tracheophyta</taxon>
        <taxon>Spermatophyta</taxon>
        <taxon>Magnoliopsida</taxon>
        <taxon>eudicotyledons</taxon>
        <taxon>Gunneridae</taxon>
        <taxon>Pentapetalae</taxon>
        <taxon>rosids</taxon>
        <taxon>fabids</taxon>
        <taxon>Fagales</taxon>
        <taxon>Fagaceae</taxon>
        <taxon>Fagus</taxon>
    </lineage>
</organism>
<accession>A0A2N9H8K8</accession>
<name>A0A2N9H8K8_FAGSY</name>
<protein>
    <submittedName>
        <fullName evidence="1">Uncharacterized protein</fullName>
    </submittedName>
</protein>
<evidence type="ECO:0000313" key="1">
    <source>
        <dbReference type="EMBL" id="SPD08208.1"/>
    </source>
</evidence>
<dbReference type="EMBL" id="OIVN01003014">
    <property type="protein sequence ID" value="SPD08208.1"/>
    <property type="molecule type" value="Genomic_DNA"/>
</dbReference>
<proteinExistence type="predicted"/>